<dbReference type="AlphaFoldDB" id="A0A3M7RHL9"/>
<organism evidence="2 3">
    <name type="scientific">Brachionus plicatilis</name>
    <name type="common">Marine rotifer</name>
    <name type="synonym">Brachionus muelleri</name>
    <dbReference type="NCBI Taxonomy" id="10195"/>
    <lineage>
        <taxon>Eukaryota</taxon>
        <taxon>Metazoa</taxon>
        <taxon>Spiralia</taxon>
        <taxon>Gnathifera</taxon>
        <taxon>Rotifera</taxon>
        <taxon>Eurotatoria</taxon>
        <taxon>Monogononta</taxon>
        <taxon>Pseudotrocha</taxon>
        <taxon>Ploima</taxon>
        <taxon>Brachionidae</taxon>
        <taxon>Brachionus</taxon>
    </lineage>
</organism>
<gene>
    <name evidence="2" type="ORF">BpHYR1_016211</name>
</gene>
<evidence type="ECO:0000256" key="1">
    <source>
        <dbReference type="SAM" id="Phobius"/>
    </source>
</evidence>
<comment type="caution">
    <text evidence="2">The sequence shown here is derived from an EMBL/GenBank/DDBJ whole genome shotgun (WGS) entry which is preliminary data.</text>
</comment>
<name>A0A3M7RHL9_BRAPC</name>
<protein>
    <submittedName>
        <fullName evidence="2">Uncharacterized protein</fullName>
    </submittedName>
</protein>
<proteinExistence type="predicted"/>
<dbReference type="Proteomes" id="UP000276133">
    <property type="component" value="Unassembled WGS sequence"/>
</dbReference>
<accession>A0A3M7RHL9</accession>
<keyword evidence="1" id="KW-0812">Transmembrane</keyword>
<dbReference type="EMBL" id="REGN01003375">
    <property type="protein sequence ID" value="RNA22924.1"/>
    <property type="molecule type" value="Genomic_DNA"/>
</dbReference>
<keyword evidence="1" id="KW-0472">Membrane</keyword>
<evidence type="ECO:0000313" key="2">
    <source>
        <dbReference type="EMBL" id="RNA22924.1"/>
    </source>
</evidence>
<feature type="transmembrane region" description="Helical" evidence="1">
    <location>
        <begin position="21"/>
        <end position="41"/>
    </location>
</feature>
<reference evidence="2 3" key="1">
    <citation type="journal article" date="2018" name="Sci. Rep.">
        <title>Genomic signatures of local adaptation to the degree of environmental predictability in rotifers.</title>
        <authorList>
            <person name="Franch-Gras L."/>
            <person name="Hahn C."/>
            <person name="Garcia-Roger E.M."/>
            <person name="Carmona M.J."/>
            <person name="Serra M."/>
            <person name="Gomez A."/>
        </authorList>
    </citation>
    <scope>NUCLEOTIDE SEQUENCE [LARGE SCALE GENOMIC DNA]</scope>
    <source>
        <strain evidence="2">HYR1</strain>
    </source>
</reference>
<keyword evidence="1" id="KW-1133">Transmembrane helix</keyword>
<evidence type="ECO:0000313" key="3">
    <source>
        <dbReference type="Proteomes" id="UP000276133"/>
    </source>
</evidence>
<keyword evidence="3" id="KW-1185">Reference proteome</keyword>
<sequence>MNRTVILKIFVANSNGKISMETVYCSFVFIFEINIFIYHSSPIMGTILVLGLLLNFINPNFLFSYFAGLSRYPNKFVDILPLLLIAFNKLVIAERIKSSFLLFILFQFI</sequence>
<feature type="transmembrane region" description="Helical" evidence="1">
    <location>
        <begin position="47"/>
        <end position="67"/>
    </location>
</feature>